<dbReference type="OrthoDB" id="5858799at2759"/>
<dbReference type="KEGG" id="cel:CELE_ZK105.8"/>
<dbReference type="HOGENOM" id="CLU_067919_1_0_1"/>
<organism evidence="2 3">
    <name type="scientific">Caenorhabditis elegans</name>
    <dbReference type="NCBI Taxonomy" id="6239"/>
    <lineage>
        <taxon>Eukaryota</taxon>
        <taxon>Metazoa</taxon>
        <taxon>Ecdysozoa</taxon>
        <taxon>Nematoda</taxon>
        <taxon>Chromadorea</taxon>
        <taxon>Rhabditida</taxon>
        <taxon>Rhabditina</taxon>
        <taxon>Rhabditomorpha</taxon>
        <taxon>Rhabditoidea</taxon>
        <taxon>Rhabditidae</taxon>
        <taxon>Peloderinae</taxon>
        <taxon>Caenorhabditis</taxon>
    </lineage>
</organism>
<dbReference type="SMR" id="Q3V5K7"/>
<protein>
    <submittedName>
        <fullName evidence="2">Serpentine Receptor, class H</fullName>
    </submittedName>
</protein>
<feature type="transmembrane region" description="Helical" evidence="1">
    <location>
        <begin position="89"/>
        <end position="110"/>
    </location>
</feature>
<dbReference type="AlphaFoldDB" id="Q3V5K7"/>
<name>Q3V5K7_CAEEL</name>
<evidence type="ECO:0000313" key="4">
    <source>
        <dbReference type="WormBase" id="ZK105.8"/>
    </source>
</evidence>
<reference evidence="2 3" key="1">
    <citation type="journal article" date="1998" name="Science">
        <title>Genome sequence of the nematode C. elegans: a platform for investigating biology.</title>
        <authorList>
            <consortium name="The C. elegans sequencing consortium"/>
            <person name="Sulson J.E."/>
            <person name="Waterston R."/>
        </authorList>
    </citation>
    <scope>NUCLEOTIDE SEQUENCE [LARGE SCALE GENOMIC DNA]</scope>
    <source>
        <strain evidence="2 3">Bristol N2</strain>
    </source>
</reference>
<dbReference type="InterPro" id="IPR019429">
    <property type="entry name" value="7TM_GPCR_serpentine_rcpt_Sri"/>
</dbReference>
<dbReference type="EMBL" id="BX284605">
    <property type="protein sequence ID" value="CCD64286.2"/>
    <property type="molecule type" value="Genomic_DNA"/>
</dbReference>
<dbReference type="GeneID" id="3896868"/>
<dbReference type="FunCoup" id="Q3V5K7">
    <property type="interactions" value="10"/>
</dbReference>
<dbReference type="UCSC" id="ZK105.8">
    <property type="organism name" value="c. elegans"/>
</dbReference>
<feature type="transmembrane region" description="Helical" evidence="1">
    <location>
        <begin position="43"/>
        <end position="69"/>
    </location>
</feature>
<dbReference type="eggNOG" id="ENOG502R134">
    <property type="taxonomic scope" value="Eukaryota"/>
</dbReference>
<dbReference type="PANTHER" id="PTHR45830">
    <property type="entry name" value="SERPENTINE RECEPTOR, CLASS I"/>
    <property type="match status" value="1"/>
</dbReference>
<keyword evidence="2" id="KW-0675">Receptor</keyword>
<proteinExistence type="predicted"/>
<keyword evidence="3" id="KW-1185">Reference proteome</keyword>
<dbReference type="RefSeq" id="NP_001033523.2">
    <property type="nucleotide sequence ID" value="NM_001038434.2"/>
</dbReference>
<evidence type="ECO:0000256" key="1">
    <source>
        <dbReference type="SAM" id="Phobius"/>
    </source>
</evidence>
<feature type="transmembrane region" description="Helical" evidence="1">
    <location>
        <begin position="131"/>
        <end position="150"/>
    </location>
</feature>
<dbReference type="InParanoid" id="Q3V5K7"/>
<dbReference type="WormBase" id="ZK105.8">
    <property type="protein sequence ID" value="CE47423"/>
    <property type="gene ID" value="WBGene00044551"/>
</dbReference>
<dbReference type="Proteomes" id="UP000001940">
    <property type="component" value="Chromosome V"/>
</dbReference>
<keyword evidence="1" id="KW-0472">Membrane</keyword>
<sequence>MNFDATAQTRFYFYTGIICVINNSIAIYLLIFKSGNIGTYRYYMLYFQIMCILLDIHLTLLVAPITYFPALIAVSNGIYSKWFSIRTHFQINMILSLIVLQICSLLCSFMRKHQSVAMIDQKRIMDPVKKYLIKGFLHIPPILVCVSFALSNLDKSEETKIAKEKFPYLLPLLILPNVEMYSDSSIPIILTLIFMIFTFVLYCSLILYFYFQILYMLHGHRKFMAAKTYSKHISAMFSLVAQLFVLIVWLAIPVGLLLADVILQVTGFELIGNLLICLFSTHSIVSTIVLVATFPAFRRIIFCQRK</sequence>
<dbReference type="OMA" id="CSFIKKH"/>
<keyword evidence="1" id="KW-1133">Transmembrane helix</keyword>
<dbReference type="PhylomeDB" id="Q3V5K7"/>
<dbReference type="CTD" id="3896868"/>
<dbReference type="PaxDb" id="6239-ZK105.8"/>
<feature type="transmembrane region" description="Helical" evidence="1">
    <location>
        <begin position="12"/>
        <end position="31"/>
    </location>
</feature>
<dbReference type="Pfam" id="PF10327">
    <property type="entry name" value="7TM_GPCR_Sri"/>
    <property type="match status" value="1"/>
</dbReference>
<keyword evidence="1" id="KW-0812">Transmembrane</keyword>
<feature type="transmembrane region" description="Helical" evidence="1">
    <location>
        <begin position="232"/>
        <end position="258"/>
    </location>
</feature>
<accession>Q3V5K7</accession>
<evidence type="ECO:0000313" key="3">
    <source>
        <dbReference type="Proteomes" id="UP000001940"/>
    </source>
</evidence>
<dbReference type="PANTHER" id="PTHR45830:SF1">
    <property type="entry name" value="SERPENTINE RECEPTOR, CLASS H"/>
    <property type="match status" value="1"/>
</dbReference>
<dbReference type="AGR" id="WB:WBGene00044551"/>
<evidence type="ECO:0000313" key="2">
    <source>
        <dbReference type="EMBL" id="CCD64286.2"/>
    </source>
</evidence>
<gene>
    <name evidence="2" type="ORF">CELE_ZK105.8</name>
    <name evidence="2 4" type="ORF">ZK105.8</name>
</gene>
<feature type="transmembrane region" description="Helical" evidence="1">
    <location>
        <begin position="186"/>
        <end position="211"/>
    </location>
</feature>
<feature type="transmembrane region" description="Helical" evidence="1">
    <location>
        <begin position="270"/>
        <end position="297"/>
    </location>
</feature>